<proteinExistence type="predicted"/>
<gene>
    <name evidence="1" type="ORF">EDB95_4903</name>
</gene>
<reference evidence="1 2" key="1">
    <citation type="submission" date="2019-03" db="EMBL/GenBank/DDBJ databases">
        <title>Genomic Encyclopedia of Type Strains, Phase IV (KMG-IV): sequencing the most valuable type-strain genomes for metagenomic binning, comparative biology and taxonomic classification.</title>
        <authorList>
            <person name="Goeker M."/>
        </authorList>
    </citation>
    <scope>NUCLEOTIDE SEQUENCE [LARGE SCALE GENOMIC DNA]</scope>
    <source>
        <strain evidence="1 2">DSM 100059</strain>
    </source>
</reference>
<protein>
    <submittedName>
        <fullName evidence="1">Uncharacterized protein</fullName>
    </submittedName>
</protein>
<keyword evidence="2" id="KW-1185">Reference proteome</keyword>
<name>A0A4R8DIE2_9BACT</name>
<evidence type="ECO:0000313" key="2">
    <source>
        <dbReference type="Proteomes" id="UP000294498"/>
    </source>
</evidence>
<organism evidence="1 2">
    <name type="scientific">Dinghuibacter silviterrae</name>
    <dbReference type="NCBI Taxonomy" id="1539049"/>
    <lineage>
        <taxon>Bacteria</taxon>
        <taxon>Pseudomonadati</taxon>
        <taxon>Bacteroidota</taxon>
        <taxon>Chitinophagia</taxon>
        <taxon>Chitinophagales</taxon>
        <taxon>Chitinophagaceae</taxon>
        <taxon>Dinghuibacter</taxon>
    </lineage>
</organism>
<comment type="caution">
    <text evidence="1">The sequence shown here is derived from an EMBL/GenBank/DDBJ whole genome shotgun (WGS) entry which is preliminary data.</text>
</comment>
<accession>A0A4R8DIE2</accession>
<dbReference type="EMBL" id="SODV01000002">
    <property type="protein sequence ID" value="TDW97064.1"/>
    <property type="molecule type" value="Genomic_DNA"/>
</dbReference>
<dbReference type="Proteomes" id="UP000294498">
    <property type="component" value="Unassembled WGS sequence"/>
</dbReference>
<sequence length="80" mass="9843">MDSKPMLYTNSMPPTIQDVKVYFNQKGMPEREAETFFLFYEKRLWTSKRGNFFKSWKSIARRWIDALLVEMPWRFQRQGR</sequence>
<dbReference type="AlphaFoldDB" id="A0A4R8DIE2"/>
<evidence type="ECO:0000313" key="1">
    <source>
        <dbReference type="EMBL" id="TDW97064.1"/>
    </source>
</evidence>